<sequence length="86" mass="9563">MRIGTMRGKLKLATGAGGYGEIAEIYIPNVLVIHQVGRSWDTKEAIVFTGRDLPRYKNWTPSAPLDQGNWPDAKVAIPLKKMGKRI</sequence>
<protein>
    <submittedName>
        <fullName evidence="1">Uncharacterized protein</fullName>
    </submittedName>
</protein>
<name>A0A0D9YV53_9ORYZ</name>
<proteinExistence type="predicted"/>
<reference evidence="1" key="1">
    <citation type="submission" date="2015-04" db="UniProtKB">
        <authorList>
            <consortium name="EnsemblPlants"/>
        </authorList>
    </citation>
    <scope>IDENTIFICATION</scope>
</reference>
<organism evidence="1">
    <name type="scientific">Oryza glumipatula</name>
    <dbReference type="NCBI Taxonomy" id="40148"/>
    <lineage>
        <taxon>Eukaryota</taxon>
        <taxon>Viridiplantae</taxon>
        <taxon>Streptophyta</taxon>
        <taxon>Embryophyta</taxon>
        <taxon>Tracheophyta</taxon>
        <taxon>Spermatophyta</taxon>
        <taxon>Magnoliopsida</taxon>
        <taxon>Liliopsida</taxon>
        <taxon>Poales</taxon>
        <taxon>Poaceae</taxon>
        <taxon>BOP clade</taxon>
        <taxon>Oryzoideae</taxon>
        <taxon>Oryzeae</taxon>
        <taxon>Oryzinae</taxon>
        <taxon>Oryza</taxon>
    </lineage>
</organism>
<accession>A0A0D9YV53</accession>
<dbReference type="AlphaFoldDB" id="A0A0D9YV53"/>
<dbReference type="EnsemblPlants" id="OGLUM02G24930.1">
    <property type="protein sequence ID" value="OGLUM02G24930.1"/>
    <property type="gene ID" value="OGLUM02G24930"/>
</dbReference>
<keyword evidence="2" id="KW-1185">Reference proteome</keyword>
<evidence type="ECO:0000313" key="2">
    <source>
        <dbReference type="Proteomes" id="UP000026961"/>
    </source>
</evidence>
<evidence type="ECO:0000313" key="1">
    <source>
        <dbReference type="EnsemblPlants" id="OGLUM02G24930.1"/>
    </source>
</evidence>
<reference evidence="1" key="2">
    <citation type="submission" date="2018-05" db="EMBL/GenBank/DDBJ databases">
        <title>OgluRS3 (Oryza glumaepatula Reference Sequence Version 3).</title>
        <authorList>
            <person name="Zhang J."/>
            <person name="Kudrna D."/>
            <person name="Lee S."/>
            <person name="Talag J."/>
            <person name="Welchert J."/>
            <person name="Wing R.A."/>
        </authorList>
    </citation>
    <scope>NUCLEOTIDE SEQUENCE [LARGE SCALE GENOMIC DNA]</scope>
</reference>
<dbReference type="Proteomes" id="UP000026961">
    <property type="component" value="Chromosome 2"/>
</dbReference>
<dbReference type="HOGENOM" id="CLU_2501588_0_0_1"/>
<dbReference type="Gramene" id="OGLUM02G24930.1">
    <property type="protein sequence ID" value="OGLUM02G24930.1"/>
    <property type="gene ID" value="OGLUM02G24930"/>
</dbReference>